<evidence type="ECO:0000256" key="3">
    <source>
        <dbReference type="ARBA" id="ARBA00022723"/>
    </source>
</evidence>
<gene>
    <name evidence="9" type="primary">glpX</name>
    <name evidence="9" type="ORF">U1T56_08340</name>
</gene>
<dbReference type="PANTHER" id="PTHR30447">
    <property type="entry name" value="FRUCTOSE-1,6-BISPHOSPHATASE CLASS 2"/>
    <property type="match status" value="1"/>
</dbReference>
<evidence type="ECO:0000256" key="5">
    <source>
        <dbReference type="ARBA" id="ARBA00023211"/>
    </source>
</evidence>
<comment type="similarity">
    <text evidence="2 7">Belongs to the FBPase class 2 family.</text>
</comment>
<dbReference type="PIRSF" id="PIRSF004532">
    <property type="entry name" value="GlpX"/>
    <property type="match status" value="1"/>
</dbReference>
<dbReference type="SUPFAM" id="SSF56655">
    <property type="entry name" value="Carbohydrate phosphatase"/>
    <property type="match status" value="1"/>
</dbReference>
<dbReference type="GO" id="GO:0042132">
    <property type="term" value="F:fructose 1,6-bisphosphate 1-phosphatase activity"/>
    <property type="evidence" value="ECO:0007669"/>
    <property type="project" value="UniProtKB-EC"/>
</dbReference>
<dbReference type="EMBL" id="JBBLZC010000006">
    <property type="protein sequence ID" value="MEK0083158.1"/>
    <property type="molecule type" value="Genomic_DNA"/>
</dbReference>
<dbReference type="InterPro" id="IPR004464">
    <property type="entry name" value="FBPase_class-2/SBPase"/>
</dbReference>
<evidence type="ECO:0000256" key="2">
    <source>
        <dbReference type="ARBA" id="ARBA00008989"/>
    </source>
</evidence>
<protein>
    <recommendedName>
        <fullName evidence="7">Fructose-1,6-bisphosphatase</fullName>
    </recommendedName>
</protein>
<proteinExistence type="inferred from homology"/>
<dbReference type="Pfam" id="PF03320">
    <property type="entry name" value="FBPase_glpX"/>
    <property type="match status" value="1"/>
</dbReference>
<dbReference type="NCBIfam" id="TIGR00330">
    <property type="entry name" value="glpX"/>
    <property type="match status" value="1"/>
</dbReference>
<keyword evidence="10" id="KW-1185">Reference proteome</keyword>
<keyword evidence="6 7" id="KW-0119">Carbohydrate metabolism</keyword>
<dbReference type="Gene3D" id="3.30.540.10">
    <property type="entry name" value="Fructose-1,6-Bisphosphatase, subunit A, domain 1"/>
    <property type="match status" value="1"/>
</dbReference>
<keyword evidence="3" id="KW-0479">Metal-binding</keyword>
<dbReference type="Gene3D" id="3.40.190.90">
    <property type="match status" value="1"/>
</dbReference>
<accession>A0ABU8XPQ0</accession>
<dbReference type="PANTHER" id="PTHR30447:SF0">
    <property type="entry name" value="FRUCTOSE-1,6-BISPHOSPHATASE 1 CLASS 2-RELATED"/>
    <property type="match status" value="1"/>
</dbReference>
<evidence type="ECO:0000256" key="7">
    <source>
        <dbReference type="PIRNR" id="PIRNR004532"/>
    </source>
</evidence>
<evidence type="ECO:0000259" key="8">
    <source>
        <dbReference type="PROSITE" id="PS50943"/>
    </source>
</evidence>
<evidence type="ECO:0000313" key="10">
    <source>
        <dbReference type="Proteomes" id="UP001375743"/>
    </source>
</evidence>
<keyword evidence="5" id="KW-0464">Manganese</keyword>
<dbReference type="Proteomes" id="UP001375743">
    <property type="component" value="Unassembled WGS sequence"/>
</dbReference>
<dbReference type="PROSITE" id="PS50943">
    <property type="entry name" value="HTH_CROC1"/>
    <property type="match status" value="1"/>
</dbReference>
<name>A0ABU8XPQ0_9PROT</name>
<reference evidence="9 10" key="1">
    <citation type="submission" date="2024-01" db="EMBL/GenBank/DDBJ databases">
        <title>Multi-omics insights into the function and evolution of sodium benzoate biodegradation pathways in Benzoatithermus flavus gen. nov., sp. nov. from hot spring.</title>
        <authorList>
            <person name="Hu C.-J."/>
            <person name="Li W.-J."/>
        </authorList>
    </citation>
    <scope>NUCLEOTIDE SEQUENCE [LARGE SCALE GENOMIC DNA]</scope>
    <source>
        <strain evidence="9 10">SYSU G07066</strain>
    </source>
</reference>
<evidence type="ECO:0000313" key="9">
    <source>
        <dbReference type="EMBL" id="MEK0083158.1"/>
    </source>
</evidence>
<comment type="caution">
    <text evidence="9">The sequence shown here is derived from an EMBL/GenBank/DDBJ whole genome shotgun (WGS) entry which is preliminary data.</text>
</comment>
<evidence type="ECO:0000256" key="1">
    <source>
        <dbReference type="ARBA" id="ARBA00001273"/>
    </source>
</evidence>
<dbReference type="RefSeq" id="WP_418159000.1">
    <property type="nucleotide sequence ID" value="NZ_JBBLZC010000006.1"/>
</dbReference>
<sequence length="330" mass="35328">MVDRSPGVGPTTPFFLYGLRSVTEAAARAAWEWIGRGDKERGDRAAVEAMRTALNRLPFDGVVVIGEGEKDAAPELYKGEKVGSEHSAAKYDVAVDPVEGTTYLAKGLTNAMAVIALAPRGTMLDPGPCFYMEKFAAVSAARDAIDPAWPTARKLERLAEVLGKPVSQLTVFVLEKPRHKRLVEEIHAVGARVALYPAGDVAGAIMAAMGGGGIDALMGTGGTPEGIISACAIRALGGTFWGRLDPQLTTEKAKVREAGLSTERWFRLEELVMSPDVLFCATGITTGLLFDGVEHDGRHYRTQTLMLSGMTGERQLLTSWLPIPASERGM</sequence>
<dbReference type="InterPro" id="IPR001387">
    <property type="entry name" value="Cro/C1-type_HTH"/>
</dbReference>
<evidence type="ECO:0000256" key="6">
    <source>
        <dbReference type="ARBA" id="ARBA00023277"/>
    </source>
</evidence>
<comment type="catalytic activity">
    <reaction evidence="1">
        <text>beta-D-fructose 1,6-bisphosphate + H2O = beta-D-fructose 6-phosphate + phosphate</text>
        <dbReference type="Rhea" id="RHEA:11064"/>
        <dbReference type="ChEBI" id="CHEBI:15377"/>
        <dbReference type="ChEBI" id="CHEBI:32966"/>
        <dbReference type="ChEBI" id="CHEBI:43474"/>
        <dbReference type="ChEBI" id="CHEBI:57634"/>
        <dbReference type="EC" id="3.1.3.11"/>
    </reaction>
</comment>
<organism evidence="9 10">
    <name type="scientific">Benzoatithermus flavus</name>
    <dbReference type="NCBI Taxonomy" id="3108223"/>
    <lineage>
        <taxon>Bacteria</taxon>
        <taxon>Pseudomonadati</taxon>
        <taxon>Pseudomonadota</taxon>
        <taxon>Alphaproteobacteria</taxon>
        <taxon>Geminicoccales</taxon>
        <taxon>Geminicoccaceae</taxon>
        <taxon>Benzoatithermus</taxon>
    </lineage>
</organism>
<keyword evidence="4 9" id="KW-0378">Hydrolase</keyword>
<evidence type="ECO:0000256" key="4">
    <source>
        <dbReference type="ARBA" id="ARBA00022801"/>
    </source>
</evidence>
<feature type="domain" description="HTH cro/C1-type" evidence="8">
    <location>
        <begin position="150"/>
        <end position="169"/>
    </location>
</feature>